<keyword evidence="1" id="KW-0460">Magnesium</keyword>
<evidence type="ECO:0000313" key="2">
    <source>
        <dbReference type="EMBL" id="ADI31367.1"/>
    </source>
</evidence>
<protein>
    <submittedName>
        <fullName evidence="2">Translin</fullName>
    </submittedName>
</protein>
<keyword evidence="3" id="KW-1185">Reference proteome</keyword>
<dbReference type="Gene3D" id="1.20.58.2140">
    <property type="match status" value="1"/>
</dbReference>
<dbReference type="Proteomes" id="UP000002573">
    <property type="component" value="Chromosome"/>
</dbReference>
<evidence type="ECO:0000313" key="3">
    <source>
        <dbReference type="Proteomes" id="UP000002573"/>
    </source>
</evidence>
<name>D7DB20_STAHD</name>
<reference evidence="2 3" key="2">
    <citation type="journal article" date="2011" name="Stand. Genomic Sci.">
        <title>Complete genome sequence of Staphylothermus hellenicus P8.</title>
        <authorList>
            <person name="Anderson I."/>
            <person name="Wirth R."/>
            <person name="Lucas S."/>
            <person name="Copeland A."/>
            <person name="Lapidus A."/>
            <person name="Cheng J.F."/>
            <person name="Goodwin L."/>
            <person name="Pitluck S."/>
            <person name="Davenport K."/>
            <person name="Detter J.C."/>
            <person name="Han C."/>
            <person name="Tapia R."/>
            <person name="Land M."/>
            <person name="Hauser L."/>
            <person name="Pati A."/>
            <person name="Mikhailova N."/>
            <person name="Woyke T."/>
            <person name="Klenk H.P."/>
            <person name="Kyrpides N."/>
            <person name="Ivanova N."/>
        </authorList>
    </citation>
    <scope>NUCLEOTIDE SEQUENCE [LARGE SCALE GENOMIC DNA]</scope>
    <source>
        <strain evidence="3">DSM 12710 / JCM 10830 / BK20S6-10-b1 / P8</strain>
    </source>
</reference>
<dbReference type="STRING" id="591019.Shell_0228"/>
<evidence type="ECO:0000256" key="1">
    <source>
        <dbReference type="PIRSR" id="PIRSR602848-1"/>
    </source>
</evidence>
<dbReference type="AlphaFoldDB" id="D7DB20"/>
<dbReference type="EMBL" id="CP002051">
    <property type="protein sequence ID" value="ADI31367.1"/>
    <property type="molecule type" value="Genomic_DNA"/>
</dbReference>
<proteinExistence type="predicted"/>
<feature type="binding site" evidence="1">
    <location>
        <position position="109"/>
    </location>
    <ligand>
        <name>Mg(2+)</name>
        <dbReference type="ChEBI" id="CHEBI:18420"/>
    </ligand>
</feature>
<dbReference type="InterPro" id="IPR002848">
    <property type="entry name" value="Translin_fam"/>
</dbReference>
<dbReference type="PANTHER" id="PTHR10741">
    <property type="entry name" value="TRANSLIN AND TRANSLIN ASSOCIATED PROTEIN X"/>
    <property type="match status" value="1"/>
</dbReference>
<dbReference type="HOGENOM" id="CLU_099315_0_0_2"/>
<dbReference type="KEGG" id="shc:Shell_0228"/>
<dbReference type="NCBIfam" id="NF011161">
    <property type="entry name" value="PRK14562.1-6"/>
    <property type="match status" value="1"/>
</dbReference>
<sequence>MIYIFVLYGCVFMVLEDVVEKVLANDILFIDNVLKKKDEVREEAIRITRDILRYSTEAVRLIHLGKYEEAWRNISRAGELIVGLRELLADHPDLYYSGLIYNSLSEYAESYITYKLIVDKEMPSYKEIGVPYIPYLQGLGDVVGELRRHVLSLLGNGEIGEAMKYLEVMETIYLWLRKLNYPDPLAPGLRHKVDVARRLVDDTKVLLINTRNAYMVSKKIDEALKSKD</sequence>
<dbReference type="eggNOG" id="arCOG04318">
    <property type="taxonomic scope" value="Archaea"/>
</dbReference>
<feature type="binding site" evidence="1">
    <location>
        <position position="145"/>
    </location>
    <ligand>
        <name>Mg(2+)</name>
        <dbReference type="ChEBI" id="CHEBI:18420"/>
    </ligand>
</feature>
<dbReference type="CDD" id="cd14820">
    <property type="entry name" value="TRAX"/>
    <property type="match status" value="1"/>
</dbReference>
<accession>D7DB20</accession>
<dbReference type="GO" id="GO:0043565">
    <property type="term" value="F:sequence-specific DNA binding"/>
    <property type="evidence" value="ECO:0007669"/>
    <property type="project" value="InterPro"/>
</dbReference>
<dbReference type="GO" id="GO:0046872">
    <property type="term" value="F:metal ion binding"/>
    <property type="evidence" value="ECO:0007669"/>
    <property type="project" value="UniProtKB-KW"/>
</dbReference>
<gene>
    <name evidence="2" type="ordered locus">Shell_0228</name>
</gene>
<dbReference type="InterPro" id="IPR036081">
    <property type="entry name" value="Translin_sf"/>
</dbReference>
<reference evidence="3" key="1">
    <citation type="submission" date="2010-05" db="EMBL/GenBank/DDBJ databases">
        <title>Complete sequence of Staphylothermus hellenicus DSM 12710.</title>
        <authorList>
            <consortium name="US DOE Joint Genome Institute"/>
            <person name="Lucas S."/>
            <person name="Copeland A."/>
            <person name="Lapidus A."/>
            <person name="Cheng J.-F."/>
            <person name="Bruce D."/>
            <person name="Goodwin L."/>
            <person name="Pitluck S."/>
            <person name="Davenport K."/>
            <person name="Detter J.C."/>
            <person name="Han C."/>
            <person name="Tapia R."/>
            <person name="Larimer F."/>
            <person name="Land M."/>
            <person name="Hauser L."/>
            <person name="Kyrpides N."/>
            <person name="Mikhailova N."/>
            <person name="Anderson I.J."/>
            <person name="Woyke T."/>
        </authorList>
    </citation>
    <scope>NUCLEOTIDE SEQUENCE [LARGE SCALE GENOMIC DNA]</scope>
    <source>
        <strain evidence="3">DSM 12710 / JCM 10830 / BK20S6-10-b1 / P8</strain>
    </source>
</reference>
<organism evidence="2 3">
    <name type="scientific">Staphylothermus hellenicus (strain DSM 12710 / JCM 10830 / BK20S6-10-b1 / P8)</name>
    <dbReference type="NCBI Taxonomy" id="591019"/>
    <lineage>
        <taxon>Archaea</taxon>
        <taxon>Thermoproteota</taxon>
        <taxon>Thermoprotei</taxon>
        <taxon>Desulfurococcales</taxon>
        <taxon>Desulfurococcaceae</taxon>
        <taxon>Staphylothermus</taxon>
    </lineage>
</organism>
<dbReference type="SUPFAM" id="SSF74784">
    <property type="entry name" value="Translin"/>
    <property type="match status" value="1"/>
</dbReference>
<keyword evidence="1" id="KW-0479">Metal-binding</keyword>